<dbReference type="EMBL" id="GGEC01074165">
    <property type="protein sequence ID" value="MBX54649.1"/>
    <property type="molecule type" value="Transcribed_RNA"/>
</dbReference>
<accession>A0A2P2PJ11</accession>
<proteinExistence type="predicted"/>
<name>A0A2P2PJ11_RHIMU</name>
<evidence type="ECO:0000313" key="1">
    <source>
        <dbReference type="EMBL" id="MBX54649.1"/>
    </source>
</evidence>
<reference evidence="1" key="1">
    <citation type="submission" date="2018-02" db="EMBL/GenBank/DDBJ databases">
        <title>Rhizophora mucronata_Transcriptome.</title>
        <authorList>
            <person name="Meera S.P."/>
            <person name="Sreeshan A."/>
            <person name="Augustine A."/>
        </authorList>
    </citation>
    <scope>NUCLEOTIDE SEQUENCE</scope>
    <source>
        <tissue evidence="1">Leaf</tissue>
    </source>
</reference>
<protein>
    <submittedName>
        <fullName evidence="1">Uncharacterized protein</fullName>
    </submittedName>
</protein>
<organism evidence="1">
    <name type="scientific">Rhizophora mucronata</name>
    <name type="common">Asiatic mangrove</name>
    <dbReference type="NCBI Taxonomy" id="61149"/>
    <lineage>
        <taxon>Eukaryota</taxon>
        <taxon>Viridiplantae</taxon>
        <taxon>Streptophyta</taxon>
        <taxon>Embryophyta</taxon>
        <taxon>Tracheophyta</taxon>
        <taxon>Spermatophyta</taxon>
        <taxon>Magnoliopsida</taxon>
        <taxon>eudicotyledons</taxon>
        <taxon>Gunneridae</taxon>
        <taxon>Pentapetalae</taxon>
        <taxon>rosids</taxon>
        <taxon>fabids</taxon>
        <taxon>Malpighiales</taxon>
        <taxon>Rhizophoraceae</taxon>
        <taxon>Rhizophora</taxon>
    </lineage>
</organism>
<dbReference type="AlphaFoldDB" id="A0A2P2PJ11"/>
<sequence>MYQLQKNKYASNSPLAAMGASFSVKLTELAQTIY</sequence>